<dbReference type="InterPro" id="IPR027417">
    <property type="entry name" value="P-loop_NTPase"/>
</dbReference>
<reference evidence="3" key="1">
    <citation type="submission" date="2023-07" db="EMBL/GenBank/DDBJ databases">
        <title>A collection of bacterial strains from the Burkholderia cepacia Research Laboratory and Repository.</title>
        <authorList>
            <person name="Lipuma J."/>
            <person name="Spilker T."/>
            <person name="Caverly L."/>
        </authorList>
    </citation>
    <scope>NUCLEOTIDE SEQUENCE</scope>
    <source>
        <strain evidence="3">AU44979</strain>
    </source>
</reference>
<dbReference type="InterPro" id="IPR041685">
    <property type="entry name" value="AAA_GajA/Old/RecF-like"/>
</dbReference>
<dbReference type="EMBL" id="JAUJQS010000005">
    <property type="protein sequence ID" value="MDN7564552.1"/>
    <property type="molecule type" value="Genomic_DNA"/>
</dbReference>
<dbReference type="InterPro" id="IPR022602">
    <property type="entry name" value="DUF2813"/>
</dbReference>
<dbReference type="Pfam" id="PF13175">
    <property type="entry name" value="AAA_15"/>
    <property type="match status" value="1"/>
</dbReference>
<accession>A0AAP4QZ85</accession>
<feature type="domain" description="Endonuclease GajA/Old nuclease/RecF-like AAA" evidence="1">
    <location>
        <begin position="230"/>
        <end position="333"/>
    </location>
</feature>
<dbReference type="AlphaFoldDB" id="A0AAP4QZ85"/>
<evidence type="ECO:0000313" key="4">
    <source>
        <dbReference type="Proteomes" id="UP001172109"/>
    </source>
</evidence>
<dbReference type="Gene3D" id="3.40.50.300">
    <property type="entry name" value="P-loop containing nucleotide triphosphate hydrolases"/>
    <property type="match status" value="1"/>
</dbReference>
<evidence type="ECO:0000313" key="3">
    <source>
        <dbReference type="EMBL" id="MDN7564552.1"/>
    </source>
</evidence>
<dbReference type="Pfam" id="PF11398">
    <property type="entry name" value="DUF2813"/>
    <property type="match status" value="1"/>
</dbReference>
<dbReference type="InterPro" id="IPR034139">
    <property type="entry name" value="TOPRIM_OLD"/>
</dbReference>
<dbReference type="SUPFAM" id="SSF52540">
    <property type="entry name" value="P-loop containing nucleoside triphosphate hydrolases"/>
    <property type="match status" value="1"/>
</dbReference>
<proteinExistence type="predicted"/>
<dbReference type="Proteomes" id="UP001172109">
    <property type="component" value="Unassembled WGS sequence"/>
</dbReference>
<dbReference type="PANTHER" id="PTHR43581">
    <property type="entry name" value="ATP/GTP PHOSPHATASE"/>
    <property type="match status" value="1"/>
</dbReference>
<gene>
    <name evidence="3" type="ORF">QZM56_08600</name>
</gene>
<dbReference type="PANTHER" id="PTHR43581:SF4">
    <property type="entry name" value="ATP_GTP PHOSPHATASE"/>
    <property type="match status" value="1"/>
</dbReference>
<evidence type="ECO:0000259" key="2">
    <source>
        <dbReference type="Pfam" id="PF20469"/>
    </source>
</evidence>
<feature type="domain" description="OLD protein-like TOPRIM" evidence="2">
    <location>
        <begin position="381"/>
        <end position="445"/>
    </location>
</feature>
<dbReference type="InterPro" id="IPR051396">
    <property type="entry name" value="Bact_Antivir_Def_Nuclease"/>
</dbReference>
<dbReference type="Pfam" id="PF20469">
    <property type="entry name" value="OLD-like_TOPRIM"/>
    <property type="match status" value="1"/>
</dbReference>
<dbReference type="CDD" id="cd01026">
    <property type="entry name" value="TOPRIM_OLD"/>
    <property type="match status" value="1"/>
</dbReference>
<sequence>MRLARLTVRNFRNFAGIDVPLVGNVVLLGENRVGKSNLLFAIRLVLDPTLPDSARQLKLSDFWDGCDLTQNPQIEVHLDFAEFDGDDALVALLTDFRTAADPKVARLSYVYRKRADVTGAPQSGEDCEFIVFGGGDESRAVPSRVRRRVALDMLDALRDAEGQLASWRNSPLRPLLEDAVATVSRSELDSVAATLESATKKLESFPSVKALEDSLRAGILDLAGSAHDIDARLRFAPTDPLRLFRSIAMFIDNGKRSIAEASLGSANVALITLKLAEFAWRRAKNERNYSLLCIEEPEAHLHPQLQRAVFDKLFQKADPAQALVVTSHSPTLAAVVPLRSIVSLRSVNGASQVYSLAELPVTNEELDDIERYLTATRSELLFARGVIFVEGDAEEALLPGFAEALGLDLDRLGITVCNVAGVHFEPYVKLAGSLGLPFAVVTDWDPIAGAKSPLGKARTLGIWDAYCAASGVVPLTAEQRAWCESADFPTFSAIWETYGIFLNDLTFEVAVINAPNLREAMLDILDEQGFGPTRAARIAAWRLGTPVVPEHLLSMIADIGKGRLSAKLAKRLPGLKPPAYIASAINFVASRV</sequence>
<organism evidence="3 4">
    <name type="scientific">Burkholderia contaminans</name>
    <dbReference type="NCBI Taxonomy" id="488447"/>
    <lineage>
        <taxon>Bacteria</taxon>
        <taxon>Pseudomonadati</taxon>
        <taxon>Pseudomonadota</taxon>
        <taxon>Betaproteobacteria</taxon>
        <taxon>Burkholderiales</taxon>
        <taxon>Burkholderiaceae</taxon>
        <taxon>Burkholderia</taxon>
        <taxon>Burkholderia cepacia complex</taxon>
    </lineage>
</organism>
<dbReference type="RefSeq" id="WP_105817805.1">
    <property type="nucleotide sequence ID" value="NZ_CADEUY010000010.1"/>
</dbReference>
<evidence type="ECO:0000259" key="1">
    <source>
        <dbReference type="Pfam" id="PF13175"/>
    </source>
</evidence>
<name>A0AAP4QZ85_9BURK</name>
<protein>
    <submittedName>
        <fullName evidence="3">AAA family ATPase</fullName>
    </submittedName>
</protein>
<comment type="caution">
    <text evidence="3">The sequence shown here is derived from an EMBL/GenBank/DDBJ whole genome shotgun (WGS) entry which is preliminary data.</text>
</comment>